<dbReference type="AlphaFoldDB" id="A0A3G6IUY1"/>
<dbReference type="KEGG" id="cpso:CPPEL_07355"/>
<accession>A0A3G6IUY1</accession>
<organism evidence="1 2">
    <name type="scientific">Corynebacterium pseudopelargi</name>
    <dbReference type="NCBI Taxonomy" id="2080757"/>
    <lineage>
        <taxon>Bacteria</taxon>
        <taxon>Bacillati</taxon>
        <taxon>Actinomycetota</taxon>
        <taxon>Actinomycetes</taxon>
        <taxon>Mycobacteriales</taxon>
        <taxon>Corynebacteriaceae</taxon>
        <taxon>Corynebacterium</taxon>
    </lineage>
</organism>
<dbReference type="Proteomes" id="UP000271426">
    <property type="component" value="Chromosome"/>
</dbReference>
<sequence length="65" mass="7223">MSWPMVTWWSLGSTSNHSLFHAEARFPVQEAGFGIAKRLLVAEVDVLKGRGRQIAEVSSTLATFF</sequence>
<keyword evidence="2" id="KW-1185">Reference proteome</keyword>
<proteinExistence type="predicted"/>
<gene>
    <name evidence="1" type="ORF">CPPEL_07355</name>
</gene>
<dbReference type="EMBL" id="CP033898">
    <property type="protein sequence ID" value="AZA09581.1"/>
    <property type="molecule type" value="Genomic_DNA"/>
</dbReference>
<reference evidence="1 2" key="1">
    <citation type="submission" date="2018-11" db="EMBL/GenBank/DDBJ databases">
        <authorList>
            <person name="Kleinhagauer T."/>
            <person name="Glaeser S.P."/>
            <person name="Spergser J."/>
            <person name="Ruckert C."/>
            <person name="Kaempfer P."/>
            <person name="Busse H.-J."/>
        </authorList>
    </citation>
    <scope>NUCLEOTIDE SEQUENCE [LARGE SCALE GENOMIC DNA]</scope>
    <source>
        <strain evidence="1 2">812CH</strain>
    </source>
</reference>
<evidence type="ECO:0000313" key="1">
    <source>
        <dbReference type="EMBL" id="AZA09581.1"/>
    </source>
</evidence>
<name>A0A3G6IUY1_9CORY</name>
<protein>
    <submittedName>
        <fullName evidence="1">Uncharacterized protein</fullName>
    </submittedName>
</protein>
<evidence type="ECO:0000313" key="2">
    <source>
        <dbReference type="Proteomes" id="UP000271426"/>
    </source>
</evidence>